<dbReference type="PANTHER" id="PTHR41390">
    <property type="entry name" value="CHROMOSOME 7, WHOLE GENOME SHOTGUN SEQUENCE"/>
    <property type="match status" value="1"/>
</dbReference>
<sequence>MPSSDKPSVLGNQGQQQGLEAVSQDVPIRSQKRPQRSFLPPELMEIVAPSLKVGAGAAAGGLFIGYAGGIVAGQPAGLFALASSLQCFTLGTSFYASRQVVYQTWGGQEHLSSLDKVKASSIAGGFSGMMGGLLRGPRNILPGIIVGSIVGAGGQAIGGSFSNPHWGDKFLASKYSPVTPLTDRDYEKMLEDKLLKIDAEIAIIDDNIKAVREGAAGRKNDGAKP</sequence>
<organism evidence="2 3">
    <name type="scientific">Coniochaeta pulveracea</name>
    <dbReference type="NCBI Taxonomy" id="177199"/>
    <lineage>
        <taxon>Eukaryota</taxon>
        <taxon>Fungi</taxon>
        <taxon>Dikarya</taxon>
        <taxon>Ascomycota</taxon>
        <taxon>Pezizomycotina</taxon>
        <taxon>Sordariomycetes</taxon>
        <taxon>Sordariomycetidae</taxon>
        <taxon>Coniochaetales</taxon>
        <taxon>Coniochaetaceae</taxon>
        <taxon>Coniochaeta</taxon>
    </lineage>
</organism>
<evidence type="ECO:0000313" key="2">
    <source>
        <dbReference type="EMBL" id="RKU41238.1"/>
    </source>
</evidence>
<proteinExistence type="predicted"/>
<dbReference type="OrthoDB" id="5565730at2759"/>
<dbReference type="EMBL" id="QVQW01000079">
    <property type="protein sequence ID" value="RKU41238.1"/>
    <property type="molecule type" value="Genomic_DNA"/>
</dbReference>
<feature type="region of interest" description="Disordered" evidence="1">
    <location>
        <begin position="1"/>
        <end position="34"/>
    </location>
</feature>
<evidence type="ECO:0000313" key="3">
    <source>
        <dbReference type="Proteomes" id="UP000275385"/>
    </source>
</evidence>
<reference evidence="2 3" key="1">
    <citation type="submission" date="2018-08" db="EMBL/GenBank/DDBJ databases">
        <title>Draft genome of the lignicolous fungus Coniochaeta pulveracea.</title>
        <authorList>
            <person name="Borstlap C.J."/>
            <person name="De Witt R.N."/>
            <person name="Botha A."/>
            <person name="Volschenk H."/>
        </authorList>
    </citation>
    <scope>NUCLEOTIDE SEQUENCE [LARGE SCALE GENOMIC DNA]</scope>
    <source>
        <strain evidence="2 3">CAB683</strain>
    </source>
</reference>
<gene>
    <name evidence="2" type="ORF">DL546_002167</name>
</gene>
<keyword evidence="3" id="KW-1185">Reference proteome</keyword>
<dbReference type="Proteomes" id="UP000275385">
    <property type="component" value="Unassembled WGS sequence"/>
</dbReference>
<dbReference type="PANTHER" id="PTHR41390:SF1">
    <property type="entry name" value="NADH-UBIQUINONE OXIDOREDUCTASE 213 KDA SUBUNIT"/>
    <property type="match status" value="1"/>
</dbReference>
<comment type="caution">
    <text evidence="2">The sequence shown here is derived from an EMBL/GenBank/DDBJ whole genome shotgun (WGS) entry which is preliminary data.</text>
</comment>
<feature type="compositionally biased region" description="Polar residues" evidence="1">
    <location>
        <begin position="1"/>
        <end position="18"/>
    </location>
</feature>
<accession>A0A420Y0P0</accession>
<protein>
    <submittedName>
        <fullName evidence="2">Uncharacterized protein</fullName>
    </submittedName>
</protein>
<evidence type="ECO:0000256" key="1">
    <source>
        <dbReference type="SAM" id="MobiDB-lite"/>
    </source>
</evidence>
<dbReference type="AlphaFoldDB" id="A0A420Y0P0"/>
<dbReference type="STRING" id="177199.A0A420Y0P0"/>
<name>A0A420Y0P0_9PEZI</name>